<gene>
    <name evidence="3" type="ORF">J2S41_000806</name>
</gene>
<feature type="compositionally biased region" description="Basic and acidic residues" evidence="1">
    <location>
        <begin position="251"/>
        <end position="276"/>
    </location>
</feature>
<feature type="transmembrane region" description="Helical" evidence="2">
    <location>
        <begin position="176"/>
        <end position="197"/>
    </location>
</feature>
<feature type="transmembrane region" description="Helical" evidence="2">
    <location>
        <begin position="76"/>
        <end position="93"/>
    </location>
</feature>
<feature type="region of interest" description="Disordered" evidence="1">
    <location>
        <begin position="251"/>
        <end position="439"/>
    </location>
</feature>
<keyword evidence="2" id="KW-1133">Transmembrane helix</keyword>
<accession>A0AAE3YHH7</accession>
<keyword evidence="3" id="KW-0969">Cilium</keyword>
<feature type="compositionally biased region" description="Basic and acidic residues" evidence="1">
    <location>
        <begin position="284"/>
        <end position="329"/>
    </location>
</feature>
<keyword evidence="2" id="KW-0812">Transmembrane</keyword>
<keyword evidence="4" id="KW-1185">Reference proteome</keyword>
<name>A0AAE3YHH7_9ACTN</name>
<comment type="caution">
    <text evidence="3">The sequence shown here is derived from an EMBL/GenBank/DDBJ whole genome shotgun (WGS) entry which is preliminary data.</text>
</comment>
<sequence length="439" mass="46290">MADAITDMWRSVLLFVPKAVAFLAILVVGYFVAKGVRKVVDKILERVGFDRAVERGGIGRALERSRYDASDILAKLAYYAVLLLTLQLAFGVWGPNPVSDLIAGVVAWLPRAFVAIVIVVVAAAIAGAVRDLIRAALGGLTYGRIIAGFAWAFIVGLGVIAALNQAGIATTVTTPVLVAVLATIAGILIVGVGGGLVRPMQSRWDGWLTRAATETEVIRERARQYAAEAEARAEAERQARAEAERLEAERKARLEAEETERRDAERREAERLEGERIAAQQAEAEARARAEAEAETRARAEAEARSQAEARERAAAEEAGRDDTNRQMSDRPTVVPRQDGDVSDAVPAGGVSVSGAGDAEATQAINTGRGLYQSGSVAPSGRLAPVSTDGPGEPASFQPGRAGGEADVTAPISRTAPDAGDPDVTAVIKSTPPADRDKS</sequence>
<feature type="transmembrane region" description="Helical" evidence="2">
    <location>
        <begin position="12"/>
        <end position="33"/>
    </location>
</feature>
<keyword evidence="3" id="KW-0966">Cell projection</keyword>
<protein>
    <submittedName>
        <fullName evidence="3">Flagellar biosynthesis GTPase FlhF</fullName>
    </submittedName>
</protein>
<evidence type="ECO:0000256" key="2">
    <source>
        <dbReference type="SAM" id="Phobius"/>
    </source>
</evidence>
<evidence type="ECO:0000256" key="1">
    <source>
        <dbReference type="SAM" id="MobiDB-lite"/>
    </source>
</evidence>
<feature type="compositionally biased region" description="Low complexity" evidence="1">
    <location>
        <begin position="343"/>
        <end position="359"/>
    </location>
</feature>
<proteinExistence type="predicted"/>
<feature type="transmembrane region" description="Helical" evidence="2">
    <location>
        <begin position="145"/>
        <end position="164"/>
    </location>
</feature>
<organism evidence="3 4">
    <name type="scientific">Catenuloplanes atrovinosus</name>
    <dbReference type="NCBI Taxonomy" id="137266"/>
    <lineage>
        <taxon>Bacteria</taxon>
        <taxon>Bacillati</taxon>
        <taxon>Actinomycetota</taxon>
        <taxon>Actinomycetes</taxon>
        <taxon>Micromonosporales</taxon>
        <taxon>Micromonosporaceae</taxon>
        <taxon>Catenuloplanes</taxon>
    </lineage>
</organism>
<dbReference type="Gene3D" id="1.10.287.1260">
    <property type="match status" value="1"/>
</dbReference>
<dbReference type="AlphaFoldDB" id="A0AAE3YHH7"/>
<evidence type="ECO:0000313" key="3">
    <source>
        <dbReference type="EMBL" id="MDR7274028.1"/>
    </source>
</evidence>
<dbReference type="EMBL" id="JAVDYB010000001">
    <property type="protein sequence ID" value="MDR7274028.1"/>
    <property type="molecule type" value="Genomic_DNA"/>
</dbReference>
<dbReference type="Pfam" id="PF05552">
    <property type="entry name" value="MS_channel_1st_1"/>
    <property type="match status" value="2"/>
</dbReference>
<keyword evidence="2" id="KW-0472">Membrane</keyword>
<dbReference type="InterPro" id="IPR008910">
    <property type="entry name" value="MSC_TM_helix"/>
</dbReference>
<evidence type="ECO:0000313" key="4">
    <source>
        <dbReference type="Proteomes" id="UP001183643"/>
    </source>
</evidence>
<keyword evidence="3" id="KW-0282">Flagellum</keyword>
<reference evidence="3" key="1">
    <citation type="submission" date="2023-07" db="EMBL/GenBank/DDBJ databases">
        <title>Sequencing the genomes of 1000 actinobacteria strains.</title>
        <authorList>
            <person name="Klenk H.-P."/>
        </authorList>
    </citation>
    <scope>NUCLEOTIDE SEQUENCE</scope>
    <source>
        <strain evidence="3">DSM 44707</strain>
    </source>
</reference>
<dbReference type="Proteomes" id="UP001183643">
    <property type="component" value="Unassembled WGS sequence"/>
</dbReference>
<feature type="transmembrane region" description="Helical" evidence="2">
    <location>
        <begin position="113"/>
        <end position="133"/>
    </location>
</feature>